<feature type="compositionally biased region" description="Low complexity" evidence="1">
    <location>
        <begin position="166"/>
        <end position="177"/>
    </location>
</feature>
<comment type="caution">
    <text evidence="2">The sequence shown here is derived from an EMBL/GenBank/DDBJ whole genome shotgun (WGS) entry which is preliminary data.</text>
</comment>
<organism evidence="2 3">
    <name type="scientific">Tanacetum coccineum</name>
    <dbReference type="NCBI Taxonomy" id="301880"/>
    <lineage>
        <taxon>Eukaryota</taxon>
        <taxon>Viridiplantae</taxon>
        <taxon>Streptophyta</taxon>
        <taxon>Embryophyta</taxon>
        <taxon>Tracheophyta</taxon>
        <taxon>Spermatophyta</taxon>
        <taxon>Magnoliopsida</taxon>
        <taxon>eudicotyledons</taxon>
        <taxon>Gunneridae</taxon>
        <taxon>Pentapetalae</taxon>
        <taxon>asterids</taxon>
        <taxon>campanulids</taxon>
        <taxon>Asterales</taxon>
        <taxon>Asteraceae</taxon>
        <taxon>Asteroideae</taxon>
        <taxon>Anthemideae</taxon>
        <taxon>Anthemidinae</taxon>
        <taxon>Tanacetum</taxon>
    </lineage>
</organism>
<accession>A0ABQ5GT84</accession>
<dbReference type="EMBL" id="BQNB010018814">
    <property type="protein sequence ID" value="GJT78565.1"/>
    <property type="molecule type" value="Genomic_DNA"/>
</dbReference>
<protein>
    <submittedName>
        <fullName evidence="2">Uncharacterized protein</fullName>
    </submittedName>
</protein>
<feature type="region of interest" description="Disordered" evidence="1">
    <location>
        <begin position="147"/>
        <end position="248"/>
    </location>
</feature>
<proteinExistence type="predicted"/>
<name>A0ABQ5GT84_9ASTR</name>
<reference evidence="2" key="2">
    <citation type="submission" date="2022-01" db="EMBL/GenBank/DDBJ databases">
        <authorList>
            <person name="Yamashiro T."/>
            <person name="Shiraishi A."/>
            <person name="Satake H."/>
            <person name="Nakayama K."/>
        </authorList>
    </citation>
    <scope>NUCLEOTIDE SEQUENCE</scope>
</reference>
<reference evidence="2" key="1">
    <citation type="journal article" date="2022" name="Int. J. Mol. Sci.">
        <title>Draft Genome of Tanacetum Coccineum: Genomic Comparison of Closely Related Tanacetum-Family Plants.</title>
        <authorList>
            <person name="Yamashiro T."/>
            <person name="Shiraishi A."/>
            <person name="Nakayama K."/>
            <person name="Satake H."/>
        </authorList>
    </citation>
    <scope>NUCLEOTIDE SEQUENCE</scope>
</reference>
<feature type="compositionally biased region" description="Low complexity" evidence="1">
    <location>
        <begin position="202"/>
        <end position="216"/>
    </location>
</feature>
<evidence type="ECO:0000313" key="3">
    <source>
        <dbReference type="Proteomes" id="UP001151760"/>
    </source>
</evidence>
<feature type="compositionally biased region" description="Acidic residues" evidence="1">
    <location>
        <begin position="229"/>
        <end position="248"/>
    </location>
</feature>
<feature type="compositionally biased region" description="Polar residues" evidence="1">
    <location>
        <begin position="217"/>
        <end position="226"/>
    </location>
</feature>
<evidence type="ECO:0000313" key="2">
    <source>
        <dbReference type="EMBL" id="GJT78565.1"/>
    </source>
</evidence>
<keyword evidence="3" id="KW-1185">Reference proteome</keyword>
<sequence length="407" mass="46154">MPFLVIEFSQLVTDLSKSLCNLLSDLNVVVLFMPFKLLFLLFPDHLKQEFTATWKMFRSKATMEQHAKKYTQNKNNSTRMESHMQPIGNLHDDSHRSSSFRHTLFRPPFCSTIQQNSFPSSSSADFQSIRSNPTAYNPNLYDSMMHHSTSSSYSKPTTFEPMLHQSTSSSYSKPPASETMLHQSTSSSYSKPMTFEPMLHPSTSTLSDQPSSSRTSLHQFSSSFHLNQDDEDEDEDEDQNENDEESKEVEIVDEYGSILRVQKMTAKDVYKLTEGEKVLVHVNDSFQLIKGAAGVCTRKRSTRDHLIGLSFLTCHINPETGHTFMACRGSSWSEHVQKMKSKEMTKENYTSKSRPVDDEVRSKIADAVMMDLIGPDKPGQALGYGTEITKSKVTKFKLIKSSEEKAL</sequence>
<evidence type="ECO:0000256" key="1">
    <source>
        <dbReference type="SAM" id="MobiDB-lite"/>
    </source>
</evidence>
<dbReference type="Proteomes" id="UP001151760">
    <property type="component" value="Unassembled WGS sequence"/>
</dbReference>
<feature type="compositionally biased region" description="Polar residues" evidence="1">
    <location>
        <begin position="180"/>
        <end position="191"/>
    </location>
</feature>
<gene>
    <name evidence="2" type="ORF">Tco_1045290</name>
</gene>